<dbReference type="Proteomes" id="UP000799778">
    <property type="component" value="Unassembled WGS sequence"/>
</dbReference>
<keyword evidence="11" id="KW-1185">Reference proteome</keyword>
<dbReference type="GO" id="GO:0005774">
    <property type="term" value="C:vacuolar membrane"/>
    <property type="evidence" value="ECO:0007669"/>
    <property type="project" value="UniProtKB-SubCell"/>
</dbReference>
<dbReference type="PANTHER" id="PTHR10981">
    <property type="entry name" value="BATTENIN"/>
    <property type="match status" value="1"/>
</dbReference>
<dbReference type="GO" id="GO:0006865">
    <property type="term" value="P:amino acid transport"/>
    <property type="evidence" value="ECO:0007669"/>
    <property type="project" value="UniProtKB-KW"/>
</dbReference>
<feature type="transmembrane region" description="Helical" evidence="8">
    <location>
        <begin position="384"/>
        <end position="407"/>
    </location>
</feature>
<dbReference type="RefSeq" id="XP_033386642.1">
    <property type="nucleotide sequence ID" value="XM_033531876.1"/>
</dbReference>
<evidence type="ECO:0000256" key="9">
    <source>
        <dbReference type="SAM" id="MobiDB-lite"/>
    </source>
</evidence>
<dbReference type="InterPro" id="IPR003492">
    <property type="entry name" value="Battenin_disease_Cln3"/>
</dbReference>
<dbReference type="Gene3D" id="1.20.1250.20">
    <property type="entry name" value="MFS general substrate transporter like domains"/>
    <property type="match status" value="1"/>
</dbReference>
<keyword evidence="4 8" id="KW-0812">Transmembrane</keyword>
<dbReference type="EMBL" id="ML978068">
    <property type="protein sequence ID" value="KAF2018303.1"/>
    <property type="molecule type" value="Genomic_DNA"/>
</dbReference>
<comment type="similarity">
    <text evidence="2 8">Belongs to the battenin family.</text>
</comment>
<dbReference type="GeneID" id="54289273"/>
<feature type="compositionally biased region" description="Basic and acidic residues" evidence="9">
    <location>
        <begin position="235"/>
        <end position="246"/>
    </location>
</feature>
<dbReference type="AlphaFoldDB" id="A0A6A5XZG8"/>
<keyword evidence="3" id="KW-0813">Transport</keyword>
<dbReference type="GO" id="GO:0012505">
    <property type="term" value="C:endomembrane system"/>
    <property type="evidence" value="ECO:0007669"/>
    <property type="project" value="UniProtKB-SubCell"/>
</dbReference>
<feature type="transmembrane region" description="Helical" evidence="8">
    <location>
        <begin position="205"/>
        <end position="224"/>
    </location>
</feature>
<evidence type="ECO:0000256" key="5">
    <source>
        <dbReference type="ARBA" id="ARBA00022970"/>
    </source>
</evidence>
<name>A0A6A5XZG8_9PLEO</name>
<feature type="transmembrane region" description="Helical" evidence="8">
    <location>
        <begin position="330"/>
        <end position="349"/>
    </location>
</feature>
<sequence length="461" mass="50029">MPGPEYSTHAKTSEIDNKNELQDKNRSSVEIQSNAIHNGAQEEHDEKHSRNIKVYLSTDSIAFFLLGMLVGLPCTTITAAAKAMFTGVTGAYGLCAFVTAAITSFATPLFAHLIPYTLKTVILVVAGVASFGICTLGSNVAGPVVGTMLGGATYAFGSNTYLAVAASFPQFTVVSFSSGCGFSVVFGPALYIALMKPLDQSWKKVFWTCMALPIGMCPVWWIMLSSERRKEAERVRGLAMDRRDSPSGDSTESNSTKSEFKSTTPLQVEKSCPGGFGKDRSRLGLFFKIILPRYVVPLLLCTTSAITTMLGLSPTLQDLRSFKGSPHGDLQFEICYLAYGFGQFLFSTLSMRFKLTFIWGWAIMQIAIVVIGVIQLFSPFLKYYPAWVVFLFLVGGGVGGGVTNTNYKIADDFRRQGEPEEVRSFAMSYGGLGNFGGDALGGSLAILVEVLATKYLKKHVH</sequence>
<accession>A0A6A5XZG8</accession>
<evidence type="ECO:0000256" key="4">
    <source>
        <dbReference type="ARBA" id="ARBA00022692"/>
    </source>
</evidence>
<feature type="transmembrane region" description="Helical" evidence="8">
    <location>
        <begin position="356"/>
        <end position="378"/>
    </location>
</feature>
<proteinExistence type="inferred from homology"/>
<feature type="region of interest" description="Disordered" evidence="9">
    <location>
        <begin position="235"/>
        <end position="273"/>
    </location>
</feature>
<evidence type="ECO:0000256" key="7">
    <source>
        <dbReference type="ARBA" id="ARBA00023136"/>
    </source>
</evidence>
<feature type="transmembrane region" description="Helical" evidence="8">
    <location>
        <begin position="61"/>
        <end position="85"/>
    </location>
</feature>
<dbReference type="Pfam" id="PF02487">
    <property type="entry name" value="CLN3"/>
    <property type="match status" value="1"/>
</dbReference>
<reference evidence="10" key="1">
    <citation type="journal article" date="2020" name="Stud. Mycol.">
        <title>101 Dothideomycetes genomes: a test case for predicting lifestyles and emergence of pathogens.</title>
        <authorList>
            <person name="Haridas S."/>
            <person name="Albert R."/>
            <person name="Binder M."/>
            <person name="Bloem J."/>
            <person name="Labutti K."/>
            <person name="Salamov A."/>
            <person name="Andreopoulos B."/>
            <person name="Baker S."/>
            <person name="Barry K."/>
            <person name="Bills G."/>
            <person name="Bluhm B."/>
            <person name="Cannon C."/>
            <person name="Castanera R."/>
            <person name="Culley D."/>
            <person name="Daum C."/>
            <person name="Ezra D."/>
            <person name="Gonzalez J."/>
            <person name="Henrissat B."/>
            <person name="Kuo A."/>
            <person name="Liang C."/>
            <person name="Lipzen A."/>
            <person name="Lutzoni F."/>
            <person name="Magnuson J."/>
            <person name="Mondo S."/>
            <person name="Nolan M."/>
            <person name="Ohm R."/>
            <person name="Pangilinan J."/>
            <person name="Park H.-J."/>
            <person name="Ramirez L."/>
            <person name="Alfaro M."/>
            <person name="Sun H."/>
            <person name="Tritt A."/>
            <person name="Yoshinaga Y."/>
            <person name="Zwiers L.-H."/>
            <person name="Turgeon B."/>
            <person name="Goodwin S."/>
            <person name="Spatafora J."/>
            <person name="Crous P."/>
            <person name="Grigoriev I."/>
        </authorList>
    </citation>
    <scope>NUCLEOTIDE SEQUENCE</scope>
    <source>
        <strain evidence="10">CBS 175.79</strain>
    </source>
</reference>
<organism evidence="10 11">
    <name type="scientific">Aaosphaeria arxii CBS 175.79</name>
    <dbReference type="NCBI Taxonomy" id="1450172"/>
    <lineage>
        <taxon>Eukaryota</taxon>
        <taxon>Fungi</taxon>
        <taxon>Dikarya</taxon>
        <taxon>Ascomycota</taxon>
        <taxon>Pezizomycotina</taxon>
        <taxon>Dothideomycetes</taxon>
        <taxon>Pleosporomycetidae</taxon>
        <taxon>Pleosporales</taxon>
        <taxon>Pleosporales incertae sedis</taxon>
        <taxon>Aaosphaeria</taxon>
    </lineage>
</organism>
<gene>
    <name evidence="10" type="ORF">BU24DRAFT_461254</name>
</gene>
<keyword evidence="7 8" id="KW-0472">Membrane</keyword>
<keyword evidence="6 8" id="KW-1133">Transmembrane helix</keyword>
<feature type="region of interest" description="Disordered" evidence="9">
    <location>
        <begin position="1"/>
        <end position="26"/>
    </location>
</feature>
<dbReference type="OrthoDB" id="5356721at2759"/>
<evidence type="ECO:0000313" key="11">
    <source>
        <dbReference type="Proteomes" id="UP000799778"/>
    </source>
</evidence>
<dbReference type="InterPro" id="IPR036259">
    <property type="entry name" value="MFS_trans_sf"/>
</dbReference>
<protein>
    <recommendedName>
        <fullName evidence="8">Protein BTN</fullName>
    </recommendedName>
</protein>
<feature type="compositionally biased region" description="Polar residues" evidence="9">
    <location>
        <begin position="247"/>
        <end position="266"/>
    </location>
</feature>
<dbReference type="GO" id="GO:0051453">
    <property type="term" value="P:regulation of intracellular pH"/>
    <property type="evidence" value="ECO:0007669"/>
    <property type="project" value="TreeGrafter"/>
</dbReference>
<dbReference type="PRINTS" id="PR01315">
    <property type="entry name" value="BATTENIN"/>
</dbReference>
<comment type="subcellular location">
    <subcellularLocation>
        <location evidence="1">Endomembrane system</location>
        <topology evidence="1">Multi-pass membrane protein</topology>
    </subcellularLocation>
    <subcellularLocation>
        <location evidence="8">Vacuole membrane</location>
        <topology evidence="8">Multi-pass membrane protein</topology>
    </subcellularLocation>
</comment>
<keyword evidence="8" id="KW-0926">Vacuole</keyword>
<feature type="transmembrane region" description="Helical" evidence="8">
    <location>
        <begin position="144"/>
        <end position="164"/>
    </location>
</feature>
<keyword evidence="5" id="KW-0029">Amino-acid transport</keyword>
<evidence type="ECO:0000256" key="8">
    <source>
        <dbReference type="RuleBase" id="RU361113"/>
    </source>
</evidence>
<evidence type="ECO:0000256" key="2">
    <source>
        <dbReference type="ARBA" id="ARBA00007467"/>
    </source>
</evidence>
<feature type="compositionally biased region" description="Basic and acidic residues" evidence="9">
    <location>
        <begin position="11"/>
        <end position="26"/>
    </location>
</feature>
<feature type="transmembrane region" description="Helical" evidence="8">
    <location>
        <begin position="91"/>
        <end position="114"/>
    </location>
</feature>
<evidence type="ECO:0000256" key="1">
    <source>
        <dbReference type="ARBA" id="ARBA00004127"/>
    </source>
</evidence>
<dbReference type="PANTHER" id="PTHR10981:SF0">
    <property type="entry name" value="BATTENIN"/>
    <property type="match status" value="1"/>
</dbReference>
<evidence type="ECO:0000256" key="6">
    <source>
        <dbReference type="ARBA" id="ARBA00022989"/>
    </source>
</evidence>
<feature type="transmembrane region" description="Helical" evidence="8">
    <location>
        <begin position="121"/>
        <end position="138"/>
    </location>
</feature>
<dbReference type="SUPFAM" id="SSF103473">
    <property type="entry name" value="MFS general substrate transporter"/>
    <property type="match status" value="1"/>
</dbReference>
<evidence type="ECO:0000256" key="3">
    <source>
        <dbReference type="ARBA" id="ARBA00022448"/>
    </source>
</evidence>
<feature type="transmembrane region" description="Helical" evidence="8">
    <location>
        <begin position="171"/>
        <end position="193"/>
    </location>
</feature>
<feature type="transmembrane region" description="Helical" evidence="8">
    <location>
        <begin position="290"/>
        <end position="310"/>
    </location>
</feature>
<evidence type="ECO:0000313" key="10">
    <source>
        <dbReference type="EMBL" id="KAF2018303.1"/>
    </source>
</evidence>